<evidence type="ECO:0000259" key="3">
    <source>
        <dbReference type="Pfam" id="PF01458"/>
    </source>
</evidence>
<dbReference type="PANTHER" id="PTHR30508:SF1">
    <property type="entry name" value="UPF0051 PROTEIN ABCI8, CHLOROPLASTIC-RELATED"/>
    <property type="match status" value="1"/>
</dbReference>
<evidence type="ECO:0000256" key="2">
    <source>
        <dbReference type="SAM" id="MobiDB-lite"/>
    </source>
</evidence>
<dbReference type="SUPFAM" id="SSF101960">
    <property type="entry name" value="Stabilizer of iron transporter SufD"/>
    <property type="match status" value="1"/>
</dbReference>
<name>A0A1F5GFM7_9BACT</name>
<dbReference type="Proteomes" id="UP000177124">
    <property type="component" value="Unassembled WGS sequence"/>
</dbReference>
<dbReference type="InterPro" id="IPR037284">
    <property type="entry name" value="SUF_FeS_clus_asmbl_SufBD_sf"/>
</dbReference>
<feature type="compositionally biased region" description="Low complexity" evidence="2">
    <location>
        <begin position="180"/>
        <end position="192"/>
    </location>
</feature>
<evidence type="ECO:0000313" key="4">
    <source>
        <dbReference type="EMBL" id="OGD90655.1"/>
    </source>
</evidence>
<sequence length="209" mass="23436">MKVILRRNQKKLLPFELLEKDKRLDVILAEENAEVEIVGLVTGKGSEEKSLETYITHVAPNTRSNVNVRAVLRGKAKFDFRGTVKIEKGAKGADAYLRSDALLFDDAKMGDDTPALEILEPDVKAGHAATIGKVDEQMLFYLMTRGLSRSEAERLLIQGFVKPIKNILRANNTSREASTNVSSRLRSNNNSRPVRHRKHELAQAFRVGR</sequence>
<dbReference type="InterPro" id="IPR000825">
    <property type="entry name" value="SUF_FeS_clus_asmbl_SufBD_core"/>
</dbReference>
<protein>
    <recommendedName>
        <fullName evidence="3">SUF system FeS cluster assembly SufBD core domain-containing protein</fullName>
    </recommendedName>
</protein>
<accession>A0A1F5GFM7</accession>
<dbReference type="Pfam" id="PF01458">
    <property type="entry name" value="SUFBD_core"/>
    <property type="match status" value="1"/>
</dbReference>
<comment type="caution">
    <text evidence="4">The sequence shown here is derived from an EMBL/GenBank/DDBJ whole genome shotgun (WGS) entry which is preliminary data.</text>
</comment>
<feature type="region of interest" description="Disordered" evidence="2">
    <location>
        <begin position="175"/>
        <end position="197"/>
    </location>
</feature>
<comment type="similarity">
    <text evidence="1">Belongs to the iron-sulfur cluster assembly SufBD family.</text>
</comment>
<gene>
    <name evidence="4" type="ORF">A3D07_01640</name>
</gene>
<dbReference type="InterPro" id="IPR055346">
    <property type="entry name" value="Fe-S_cluster_assembly_SufBD"/>
</dbReference>
<dbReference type="PANTHER" id="PTHR30508">
    <property type="entry name" value="FES CLUSTER ASSEMBLY PROTEIN SUF"/>
    <property type="match status" value="1"/>
</dbReference>
<organism evidence="4 5">
    <name type="scientific">Candidatus Curtissbacteria bacterium RIFCSPHIGHO2_02_FULL_42_15</name>
    <dbReference type="NCBI Taxonomy" id="1797716"/>
    <lineage>
        <taxon>Bacteria</taxon>
        <taxon>Candidatus Curtissiibacteriota</taxon>
    </lineage>
</organism>
<dbReference type="EMBL" id="MFBF01000039">
    <property type="protein sequence ID" value="OGD90655.1"/>
    <property type="molecule type" value="Genomic_DNA"/>
</dbReference>
<evidence type="ECO:0000256" key="1">
    <source>
        <dbReference type="ARBA" id="ARBA00043967"/>
    </source>
</evidence>
<reference evidence="4 5" key="1">
    <citation type="journal article" date="2016" name="Nat. Commun.">
        <title>Thousands of microbial genomes shed light on interconnected biogeochemical processes in an aquifer system.</title>
        <authorList>
            <person name="Anantharaman K."/>
            <person name="Brown C.T."/>
            <person name="Hug L.A."/>
            <person name="Sharon I."/>
            <person name="Castelle C.J."/>
            <person name="Probst A.J."/>
            <person name="Thomas B.C."/>
            <person name="Singh A."/>
            <person name="Wilkins M.J."/>
            <person name="Karaoz U."/>
            <person name="Brodie E.L."/>
            <person name="Williams K.H."/>
            <person name="Hubbard S.S."/>
            <person name="Banfield J.F."/>
        </authorList>
    </citation>
    <scope>NUCLEOTIDE SEQUENCE [LARGE SCALE GENOMIC DNA]</scope>
</reference>
<dbReference type="GO" id="GO:0016226">
    <property type="term" value="P:iron-sulfur cluster assembly"/>
    <property type="evidence" value="ECO:0007669"/>
    <property type="project" value="InterPro"/>
</dbReference>
<proteinExistence type="inferred from homology"/>
<dbReference type="AlphaFoldDB" id="A0A1F5GFM7"/>
<evidence type="ECO:0000313" key="5">
    <source>
        <dbReference type="Proteomes" id="UP000177124"/>
    </source>
</evidence>
<feature type="domain" description="SUF system FeS cluster assembly SufBD core" evidence="3">
    <location>
        <begin position="23"/>
        <end position="160"/>
    </location>
</feature>
<dbReference type="STRING" id="1797716.A3D07_01640"/>